<evidence type="ECO:0000313" key="1">
    <source>
        <dbReference type="EMBL" id="EEE05641.1"/>
    </source>
</evidence>
<dbReference type="EMBL" id="ACFC01000009">
    <property type="protein sequence ID" value="EEE05641.1"/>
    <property type="molecule type" value="Genomic_DNA"/>
</dbReference>
<proteinExistence type="predicted"/>
<organism evidence="1 2">
    <name type="scientific">Burkholderia multivorans CGD2</name>
    <dbReference type="NCBI Taxonomy" id="513052"/>
    <lineage>
        <taxon>Bacteria</taxon>
        <taxon>Pseudomonadati</taxon>
        <taxon>Pseudomonadota</taxon>
        <taxon>Betaproteobacteria</taxon>
        <taxon>Burkholderiales</taxon>
        <taxon>Burkholderiaceae</taxon>
        <taxon>Burkholderia</taxon>
        <taxon>Burkholderia cepacia complex</taxon>
    </lineage>
</organism>
<evidence type="ECO:0000313" key="2">
    <source>
        <dbReference type="Proteomes" id="UP000004535"/>
    </source>
</evidence>
<dbReference type="Proteomes" id="UP000004535">
    <property type="component" value="Unassembled WGS sequence"/>
</dbReference>
<name>B9BU72_9BURK</name>
<protein>
    <submittedName>
        <fullName evidence="1">Uncharacterized protein</fullName>
    </submittedName>
</protein>
<sequence>MNRGIAVLGDGEKPGRDRFAWMSNECVGETYSGQAPNKTK</sequence>
<accession>B9BU72</accession>
<comment type="caution">
    <text evidence="1">The sequence shown here is derived from an EMBL/GenBank/DDBJ whole genome shotgun (WGS) entry which is preliminary data.</text>
</comment>
<gene>
    <name evidence="1" type="ORF">BURMUCGD2_3884</name>
</gene>
<dbReference type="AlphaFoldDB" id="B9BU72"/>
<reference evidence="1 2" key="1">
    <citation type="journal article" date="2012" name="J. Bacteriol.">
        <title>Draft Genome Sequence Determination for Cystic Fibrosis and Chronic Granulomatous Disease Burkholderia multivorans Isolates.</title>
        <authorList>
            <person name="Varga J.J."/>
            <person name="Losada L."/>
            <person name="Zelazny A.M."/>
            <person name="Brinkac L."/>
            <person name="Harkins D."/>
            <person name="Radune D."/>
            <person name="Hostetler J."/>
            <person name="Sampaio E.P."/>
            <person name="Ronning C.M."/>
            <person name="Nierman W.C."/>
            <person name="Greenberg D.E."/>
            <person name="Holland S.M."/>
            <person name="Goldberg J.B."/>
        </authorList>
    </citation>
    <scope>NUCLEOTIDE SEQUENCE [LARGE SCALE GENOMIC DNA]</scope>
    <source>
        <strain evidence="1 2">CGD2</strain>
    </source>
</reference>